<feature type="domain" description="Lsr2 dimerization" evidence="3">
    <location>
        <begin position="1"/>
        <end position="55"/>
    </location>
</feature>
<evidence type="ECO:0000313" key="6">
    <source>
        <dbReference type="Proteomes" id="UP000463857"/>
    </source>
</evidence>
<evidence type="ECO:0000256" key="2">
    <source>
        <dbReference type="SAM" id="MobiDB-lite"/>
    </source>
</evidence>
<name>A0A7L4YKE0_9ACTN</name>
<reference evidence="5 6" key="1">
    <citation type="journal article" date="2018" name="Int. J. Syst. Evol. Microbiol.">
        <title>Epidermidibacterium keratini gen. nov., sp. nov., a member of the family Sporichthyaceae, isolated from keratin epidermis.</title>
        <authorList>
            <person name="Lee D.G."/>
            <person name="Trujillo M.E."/>
            <person name="Kang S."/>
            <person name="Nam J.J."/>
            <person name="Kim Y.J."/>
        </authorList>
    </citation>
    <scope>NUCLEOTIDE SEQUENCE [LARGE SCALE GENOMIC DNA]</scope>
    <source>
        <strain evidence="5 6">EPI-7</strain>
    </source>
</reference>
<evidence type="ECO:0000313" key="5">
    <source>
        <dbReference type="EMBL" id="QHB99527.1"/>
    </source>
</evidence>
<sequence>MARRTVYVDDLTGEEGAEPVLISVDGDTYSVDLGQASREKLDKALAPFLEVATRTSSAGRTSRTSRKTGRSSEELQAIREWARSQGKSVSDRGRIPNNIIEEYQASR</sequence>
<evidence type="ECO:0000256" key="1">
    <source>
        <dbReference type="ARBA" id="ARBA00023125"/>
    </source>
</evidence>
<proteinExistence type="predicted"/>
<protein>
    <submittedName>
        <fullName evidence="5">Lsr2 family protein</fullName>
    </submittedName>
</protein>
<dbReference type="InterPro" id="IPR024412">
    <property type="entry name" value="Lsr2_dim_dom"/>
</dbReference>
<evidence type="ECO:0000259" key="3">
    <source>
        <dbReference type="Pfam" id="PF11774"/>
    </source>
</evidence>
<dbReference type="RefSeq" id="WP_159543188.1">
    <property type="nucleotide sequence ID" value="NZ_CP047156.1"/>
</dbReference>
<evidence type="ECO:0000259" key="4">
    <source>
        <dbReference type="Pfam" id="PF23359"/>
    </source>
</evidence>
<dbReference type="Gene3D" id="3.30.60.230">
    <property type="entry name" value="Lsr2, dimerization domain"/>
    <property type="match status" value="1"/>
</dbReference>
<dbReference type="EMBL" id="CP047156">
    <property type="protein sequence ID" value="QHB99527.1"/>
    <property type="molecule type" value="Genomic_DNA"/>
</dbReference>
<dbReference type="InterPro" id="IPR036625">
    <property type="entry name" value="E3-bd_dom_sf"/>
</dbReference>
<accession>A0A7L4YKE0</accession>
<keyword evidence="1" id="KW-0238">DNA-binding</keyword>
<feature type="compositionally biased region" description="Low complexity" evidence="2">
    <location>
        <begin position="53"/>
        <end position="62"/>
    </location>
</feature>
<dbReference type="InParanoid" id="A0A7L4YKE0"/>
<dbReference type="InterPro" id="IPR042261">
    <property type="entry name" value="Lsr2-like_dimerization"/>
</dbReference>
<dbReference type="GO" id="GO:0016746">
    <property type="term" value="F:acyltransferase activity"/>
    <property type="evidence" value="ECO:0007669"/>
    <property type="project" value="InterPro"/>
</dbReference>
<gene>
    <name evidence="5" type="ORF">EK0264_03985</name>
</gene>
<dbReference type="KEGG" id="eke:EK0264_03985"/>
<organism evidence="5 6">
    <name type="scientific">Epidermidibacterium keratini</name>
    <dbReference type="NCBI Taxonomy" id="1891644"/>
    <lineage>
        <taxon>Bacteria</taxon>
        <taxon>Bacillati</taxon>
        <taxon>Actinomycetota</taxon>
        <taxon>Actinomycetes</taxon>
        <taxon>Sporichthyales</taxon>
        <taxon>Sporichthyaceae</taxon>
        <taxon>Epidermidibacterium</taxon>
    </lineage>
</organism>
<feature type="domain" description="Lsr2 DNA-binding" evidence="4">
    <location>
        <begin position="71"/>
        <end position="105"/>
    </location>
</feature>
<dbReference type="AlphaFoldDB" id="A0A7L4YKE0"/>
<dbReference type="Gene3D" id="4.10.320.10">
    <property type="entry name" value="E3-binding domain"/>
    <property type="match status" value="1"/>
</dbReference>
<dbReference type="GO" id="GO:0003677">
    <property type="term" value="F:DNA binding"/>
    <property type="evidence" value="ECO:0007669"/>
    <property type="project" value="UniProtKB-KW"/>
</dbReference>
<feature type="region of interest" description="Disordered" evidence="2">
    <location>
        <begin position="53"/>
        <end position="76"/>
    </location>
</feature>
<dbReference type="OrthoDB" id="4113332at2"/>
<dbReference type="Pfam" id="PF23359">
    <property type="entry name" value="Lsr2_DNA-bd"/>
    <property type="match status" value="1"/>
</dbReference>
<dbReference type="Pfam" id="PF11774">
    <property type="entry name" value="Lsr2"/>
    <property type="match status" value="1"/>
</dbReference>
<keyword evidence="6" id="KW-1185">Reference proteome</keyword>
<dbReference type="Proteomes" id="UP000463857">
    <property type="component" value="Chromosome"/>
</dbReference>
<dbReference type="InterPro" id="IPR055370">
    <property type="entry name" value="Lsr2_DNA-bd"/>
</dbReference>